<accession>A0ABT3KYZ3</accession>
<dbReference type="EMBL" id="QZCW01000004">
    <property type="protein sequence ID" value="MCW5323197.1"/>
    <property type="molecule type" value="Genomic_DNA"/>
</dbReference>
<dbReference type="InterPro" id="IPR011009">
    <property type="entry name" value="Kinase-like_dom_sf"/>
</dbReference>
<dbReference type="Gene3D" id="3.90.1200.10">
    <property type="match status" value="1"/>
</dbReference>
<evidence type="ECO:0000313" key="2">
    <source>
        <dbReference type="Proteomes" id="UP001208935"/>
    </source>
</evidence>
<proteinExistence type="predicted"/>
<sequence length="285" mass="32478">MEDCQGRAYVVKVYAQTSEFIGNCEQVAYMRLKGNRFVRNCLGIDRGQVDAPAWAIMEYIPGVTLLDAIDRLHANCELERRIVAEIVRFIRDCVAINVQGYGNINAQLRGQHATWPDFLDHHLDHLDQSVRKIESAAVCAKMQRGFECLQRFRLGAADFLHARLPAFVPVDLNMSNFLIDADERLIALDLENFLAADPLLALGEWAGHTFGTSRYGAFLHAWGMLENLEQACVRFYALLCNMDVLTYIANNHVASVDHACPWGNPHRFFDLIEQHIEWLEAHDKY</sequence>
<comment type="caution">
    <text evidence="1">The sequence shown here is derived from an EMBL/GenBank/DDBJ whole genome shotgun (WGS) entry which is preliminary data.</text>
</comment>
<name>A0ABT3KYZ3_9BURK</name>
<dbReference type="SUPFAM" id="SSF56112">
    <property type="entry name" value="Protein kinase-like (PK-like)"/>
    <property type="match status" value="1"/>
</dbReference>
<evidence type="ECO:0000313" key="1">
    <source>
        <dbReference type="EMBL" id="MCW5323197.1"/>
    </source>
</evidence>
<organism evidence="1 2">
    <name type="scientific">Verminephrobacter aporrectodeae subsp. tuberculatae</name>
    <dbReference type="NCBI Taxonomy" id="1110392"/>
    <lineage>
        <taxon>Bacteria</taxon>
        <taxon>Pseudomonadati</taxon>
        <taxon>Pseudomonadota</taxon>
        <taxon>Betaproteobacteria</taxon>
        <taxon>Burkholderiales</taxon>
        <taxon>Comamonadaceae</taxon>
        <taxon>Verminephrobacter</taxon>
    </lineage>
</organism>
<keyword evidence="2" id="KW-1185">Reference proteome</keyword>
<evidence type="ECO:0008006" key="3">
    <source>
        <dbReference type="Google" id="ProtNLM"/>
    </source>
</evidence>
<dbReference type="Proteomes" id="UP001208935">
    <property type="component" value="Unassembled WGS sequence"/>
</dbReference>
<gene>
    <name evidence="1" type="ORF">D5039_19250</name>
</gene>
<reference evidence="2" key="1">
    <citation type="submission" date="2023-07" db="EMBL/GenBank/DDBJ databases">
        <title>Verminephrobacter genomes.</title>
        <authorList>
            <person name="Lund M.B."/>
        </authorList>
    </citation>
    <scope>NUCLEOTIDE SEQUENCE [LARGE SCALE GENOMIC DNA]</scope>
    <source>
        <strain evidence="2">AtM5-05</strain>
    </source>
</reference>
<protein>
    <recommendedName>
        <fullName evidence="3">Aminoglycoside phosphotransferase domain-containing protein</fullName>
    </recommendedName>
</protein>